<sequence length="146" mass="15378">MRQGVQARLLRLEQPTRTVAEAAQALGVSPRCIVKSLLFWNADGTCVLAVVRGDQRVDRVLLAAAIGCDQLTLAPAEHVVTVTGYPAGATPPVGHATPVPVIVDPAVLEEPVVYGGGGDDHTMLEIRPEDIVRVSGARVVRIAQST</sequence>
<dbReference type="Gene3D" id="3.90.960.10">
    <property type="entry name" value="YbaK/aminoacyl-tRNA synthetase-associated domain"/>
    <property type="match status" value="1"/>
</dbReference>
<dbReference type="GO" id="GO:0002161">
    <property type="term" value="F:aminoacyl-tRNA deacylase activity"/>
    <property type="evidence" value="ECO:0007669"/>
    <property type="project" value="InterPro"/>
</dbReference>
<dbReference type="CDD" id="cd04333">
    <property type="entry name" value="ProX_deacylase"/>
    <property type="match status" value="1"/>
</dbReference>
<dbReference type="InterPro" id="IPR007214">
    <property type="entry name" value="YbaK/aa-tRNA-synth-assoc-dom"/>
</dbReference>
<reference evidence="2" key="1">
    <citation type="journal article" date="2020" name="mSystems">
        <title>Genome- and Community-Level Interaction Insights into Carbon Utilization and Element Cycling Functions of Hydrothermarchaeota in Hydrothermal Sediment.</title>
        <authorList>
            <person name="Zhou Z."/>
            <person name="Liu Y."/>
            <person name="Xu W."/>
            <person name="Pan J."/>
            <person name="Luo Z.H."/>
            <person name="Li M."/>
        </authorList>
    </citation>
    <scope>NUCLEOTIDE SEQUENCE [LARGE SCALE GENOMIC DNA]</scope>
    <source>
        <strain evidence="2">SpSt-222</strain>
    </source>
</reference>
<dbReference type="InterPro" id="IPR036754">
    <property type="entry name" value="YbaK/aa-tRNA-synt-asso_dom_sf"/>
</dbReference>
<comment type="caution">
    <text evidence="2">The sequence shown here is derived from an EMBL/GenBank/DDBJ whole genome shotgun (WGS) entry which is preliminary data.</text>
</comment>
<dbReference type="EMBL" id="DSJL01000011">
    <property type="protein sequence ID" value="HEF65954.1"/>
    <property type="molecule type" value="Genomic_DNA"/>
</dbReference>
<dbReference type="Pfam" id="PF04073">
    <property type="entry name" value="tRNA_edit"/>
    <property type="match status" value="1"/>
</dbReference>
<gene>
    <name evidence="2" type="ORF">ENP47_10200</name>
</gene>
<evidence type="ECO:0000259" key="1">
    <source>
        <dbReference type="Pfam" id="PF04073"/>
    </source>
</evidence>
<protein>
    <submittedName>
        <fullName evidence="2">YbaK/EbsC family protein</fullName>
    </submittedName>
</protein>
<evidence type="ECO:0000313" key="2">
    <source>
        <dbReference type="EMBL" id="HEF65954.1"/>
    </source>
</evidence>
<dbReference type="PANTHER" id="PTHR30411:SF1">
    <property type="entry name" value="CYTOPLASMIC PROTEIN"/>
    <property type="match status" value="1"/>
</dbReference>
<proteinExistence type="predicted"/>
<feature type="domain" description="YbaK/aminoacyl-tRNA synthetase-associated" evidence="1">
    <location>
        <begin position="14"/>
        <end position="133"/>
    </location>
</feature>
<dbReference type="PANTHER" id="PTHR30411">
    <property type="entry name" value="CYTOPLASMIC PROTEIN"/>
    <property type="match status" value="1"/>
</dbReference>
<organism evidence="2">
    <name type="scientific">Thermomicrobium roseum</name>
    <dbReference type="NCBI Taxonomy" id="500"/>
    <lineage>
        <taxon>Bacteria</taxon>
        <taxon>Pseudomonadati</taxon>
        <taxon>Thermomicrobiota</taxon>
        <taxon>Thermomicrobia</taxon>
        <taxon>Thermomicrobiales</taxon>
        <taxon>Thermomicrobiaceae</taxon>
        <taxon>Thermomicrobium</taxon>
    </lineage>
</organism>
<dbReference type="AlphaFoldDB" id="A0A7C1FU59"/>
<name>A0A7C1FU59_THERO</name>
<dbReference type="SUPFAM" id="SSF55826">
    <property type="entry name" value="YbaK/ProRS associated domain"/>
    <property type="match status" value="1"/>
</dbReference>
<accession>A0A7C1FU59</accession>